<dbReference type="EMBL" id="LN515532">
    <property type="protein sequence ID" value="CEA16163.1"/>
    <property type="molecule type" value="Genomic_DNA"/>
</dbReference>
<dbReference type="KEGG" id="pbt:ING2E5B_1415"/>
<evidence type="ECO:0000256" key="1">
    <source>
        <dbReference type="ARBA" id="ARBA00008542"/>
    </source>
</evidence>
<keyword evidence="4" id="KW-1185">Reference proteome</keyword>
<dbReference type="SUPFAM" id="SSF52317">
    <property type="entry name" value="Class I glutamine amidotransferase-like"/>
    <property type="match status" value="1"/>
</dbReference>
<protein>
    <recommendedName>
        <fullName evidence="2">DJ-1/PfpI domain-containing protein</fullName>
    </recommendedName>
</protein>
<dbReference type="Pfam" id="PF01965">
    <property type="entry name" value="DJ-1_PfpI"/>
    <property type="match status" value="1"/>
</dbReference>
<dbReference type="Gene3D" id="3.40.50.880">
    <property type="match status" value="1"/>
</dbReference>
<dbReference type="PATRIC" id="fig|1562970.3.peg.1401"/>
<dbReference type="PANTHER" id="PTHR42733">
    <property type="entry name" value="DJ-1 PROTEIN"/>
    <property type="match status" value="1"/>
</dbReference>
<sequence>MEVVGPKKGTVQSWDKVYSIEIEKALGDISIDDFDMLIIPGGSSPAKMREIPEVVDFTINFYNTGKTVASICHGPQLLAATGILNGVNATGVSDIQEELEAAGAFYINEAVVVDNNLITSRDPDDIPSFIVAVADAVINQK</sequence>
<dbReference type="PROSITE" id="PS51276">
    <property type="entry name" value="PEPTIDASE_C56_PFPI"/>
    <property type="match status" value="1"/>
</dbReference>
<evidence type="ECO:0000313" key="4">
    <source>
        <dbReference type="Proteomes" id="UP000032417"/>
    </source>
</evidence>
<dbReference type="STRING" id="1562970.ING2E5B_1415"/>
<feature type="domain" description="DJ-1/PfpI" evidence="2">
    <location>
        <begin position="2"/>
        <end position="134"/>
    </location>
</feature>
<dbReference type="InterPro" id="IPR006286">
    <property type="entry name" value="C56_PfpI-like"/>
</dbReference>
<evidence type="ECO:0000313" key="3">
    <source>
        <dbReference type="EMBL" id="CEA16163.1"/>
    </source>
</evidence>
<organism evidence="3 4">
    <name type="scientific">Fermentimonas caenicola</name>
    <dbReference type="NCBI Taxonomy" id="1562970"/>
    <lineage>
        <taxon>Bacteria</taxon>
        <taxon>Pseudomonadati</taxon>
        <taxon>Bacteroidota</taxon>
        <taxon>Bacteroidia</taxon>
        <taxon>Bacteroidales</taxon>
        <taxon>Dysgonomonadaceae</taxon>
        <taxon>Fermentimonas</taxon>
    </lineage>
</organism>
<evidence type="ECO:0000259" key="2">
    <source>
        <dbReference type="Pfam" id="PF01965"/>
    </source>
</evidence>
<accession>A0A098C168</accession>
<reference evidence="3 4" key="1">
    <citation type="submission" date="2014-08" db="EMBL/GenBank/DDBJ databases">
        <authorList>
            <person name="Wibberg D."/>
        </authorList>
    </citation>
    <scope>NUCLEOTIDE SEQUENCE [LARGE SCALE GENOMIC DNA]</scope>
    <source>
        <strain evidence="4">ING2-E5B</strain>
    </source>
</reference>
<dbReference type="HOGENOM" id="CLU_000445_44_4_10"/>
<dbReference type="Proteomes" id="UP000032417">
    <property type="component" value="Chromosome 1"/>
</dbReference>
<dbReference type="InterPro" id="IPR002818">
    <property type="entry name" value="DJ-1/PfpI"/>
</dbReference>
<dbReference type="AlphaFoldDB" id="A0A098C168"/>
<comment type="similarity">
    <text evidence="1">Belongs to the peptidase C56 family.</text>
</comment>
<proteinExistence type="inferred from homology"/>
<dbReference type="PANTHER" id="PTHR42733:SF2">
    <property type="entry name" value="DJ-1_THIJ_PFPI FAMILY PROTEIN"/>
    <property type="match status" value="1"/>
</dbReference>
<dbReference type="InterPro" id="IPR029062">
    <property type="entry name" value="Class_I_gatase-like"/>
</dbReference>
<name>A0A098C168_9BACT</name>
<gene>
    <name evidence="3" type="ORF">ING2E5B_1415</name>
</gene>